<dbReference type="AlphaFoldDB" id="A0A3S1FQH6"/>
<evidence type="ECO:0000259" key="1">
    <source>
        <dbReference type="Pfam" id="PF01526"/>
    </source>
</evidence>
<gene>
    <name evidence="2" type="ORF">PCC6912_19410</name>
</gene>
<proteinExistence type="predicted"/>
<reference evidence="2 3" key="1">
    <citation type="journal article" date="2019" name="Genome Biol. Evol.">
        <title>Day and night: Metabolic profiles and evolutionary relationships of six axenic non-marine cyanobacteria.</title>
        <authorList>
            <person name="Will S.E."/>
            <person name="Henke P."/>
            <person name="Boedeker C."/>
            <person name="Huang S."/>
            <person name="Brinkmann H."/>
            <person name="Rohde M."/>
            <person name="Jarek M."/>
            <person name="Friedl T."/>
            <person name="Seufert S."/>
            <person name="Schumacher M."/>
            <person name="Overmann J."/>
            <person name="Neumann-Schaal M."/>
            <person name="Petersen J."/>
        </authorList>
    </citation>
    <scope>NUCLEOTIDE SEQUENCE [LARGE SCALE GENOMIC DNA]</scope>
    <source>
        <strain evidence="2 3">PCC 6912</strain>
    </source>
</reference>
<dbReference type="GO" id="GO:0006313">
    <property type="term" value="P:DNA transposition"/>
    <property type="evidence" value="ECO:0007669"/>
    <property type="project" value="InterPro"/>
</dbReference>
<keyword evidence="3" id="KW-1185">Reference proteome</keyword>
<comment type="caution">
    <text evidence="2">The sequence shown here is derived from an EMBL/GenBank/DDBJ whole genome shotgun (WGS) entry which is preliminary data.</text>
</comment>
<evidence type="ECO:0000313" key="3">
    <source>
        <dbReference type="Proteomes" id="UP000268857"/>
    </source>
</evidence>
<sequence length="578" mass="66967">MKRGGNFAVGVTFADGEELTAWLCDKVLPYERNASSLESAVYERLRSLKLEPPTSLRIERLIRSAVKTTEKKFCADIFEQLSVFSLSKMDALLNTKDGLKDNESHFRQSVFNFLKTDPGRTSLKSILKEISKLQCLRELELPAKLFTNIPPKVVTHYRRRASAETPRELRRHPAPIRYTLVAAFCWQRSQEITDSLVELLVQIIHRIHVNAERRVDKQLLIEFKRVDNKPRLLYEIANASLEHPEELVKDVVYPVVSPKTLQAVVKEYKSNSPTYTERVYTVMRSSYLHHYRRMVPQLLSTLEFCSNNDVHRPVILALELLKRYSTSNQRYYALGEDLFVDGVLKNDWKDLIVEVESDGQERINRVNYEICVLQALRDKLRSKEIWVVGAKRYCNPEEDLPQDFEMHRETYYQAIGKPLDVSVFISSLQQQMTDALTMLNKGIKNNSKVKILKKDNGWISVTPGEPQAAPVNLDQLKLENVVEQWNGANSFIFYGKNSEIATNRLDEQELSVLCLHLLQMCLVYINTLMIQKVLAEPRWNKKMTKEDLRGLTPLFWTHVNPYGTFRLDMNERLELDAA</sequence>
<dbReference type="InterPro" id="IPR002513">
    <property type="entry name" value="Tn3_Tnp_DDE_dom"/>
</dbReference>
<dbReference type="STRING" id="211165.GCA_000317285_00222"/>
<dbReference type="RefSeq" id="WP_016877562.1">
    <property type="nucleotide sequence ID" value="NZ_CP170748.1"/>
</dbReference>
<dbReference type="GO" id="GO:0004803">
    <property type="term" value="F:transposase activity"/>
    <property type="evidence" value="ECO:0007669"/>
    <property type="project" value="InterPro"/>
</dbReference>
<dbReference type="EMBL" id="RSCJ01000006">
    <property type="protein sequence ID" value="RUR83698.1"/>
    <property type="molecule type" value="Genomic_DNA"/>
</dbReference>
<protein>
    <recommendedName>
        <fullName evidence="1">Tn3 transposase DDE domain-containing protein</fullName>
    </recommendedName>
</protein>
<dbReference type="Pfam" id="PF01526">
    <property type="entry name" value="DDE_Tnp_Tn3"/>
    <property type="match status" value="1"/>
</dbReference>
<dbReference type="Proteomes" id="UP000268857">
    <property type="component" value="Unassembled WGS sequence"/>
</dbReference>
<accession>A0A3S1FQH6</accession>
<name>A0A3S1FQH6_CHLFR</name>
<feature type="domain" description="Tn3 transposase DDE" evidence="1">
    <location>
        <begin position="480"/>
        <end position="565"/>
    </location>
</feature>
<evidence type="ECO:0000313" key="2">
    <source>
        <dbReference type="EMBL" id="RUR83698.1"/>
    </source>
</evidence>
<organism evidence="2 3">
    <name type="scientific">Chlorogloeopsis fritschii PCC 6912</name>
    <dbReference type="NCBI Taxonomy" id="211165"/>
    <lineage>
        <taxon>Bacteria</taxon>
        <taxon>Bacillati</taxon>
        <taxon>Cyanobacteriota</taxon>
        <taxon>Cyanophyceae</taxon>
        <taxon>Nostocales</taxon>
        <taxon>Chlorogloeopsidaceae</taxon>
        <taxon>Chlorogloeopsis</taxon>
    </lineage>
</organism>